<gene>
    <name evidence="3" type="ORF">S01H4_31084</name>
</gene>
<evidence type="ECO:0000256" key="1">
    <source>
        <dbReference type="SAM" id="MobiDB-lite"/>
    </source>
</evidence>
<sequence>QDGGADKISIAALSGEAADEQKSSWAKVSGKPTTFDPSAHKASHQDGGADKISIAALSGEAADEQKSSWAKVSGKPTTFLHSTAVLADHKLIRGDGGSRNVQDCGILVSDNGEMTNPSQPSFFAKINTQQTDVTGDNTTFNLTGAFWTSFFDQNNDFSDGTFTAPVTGRYQFNINYALSHVAAAHNSCYFRIVTSNGTYYLHCYNNGAYCDVSGYTYHGCSILLDMDANDTAYIAIQIKGGAKVIDIGQNQTLFSGALIC</sequence>
<feature type="compositionally biased region" description="Polar residues" evidence="1">
    <location>
        <begin position="23"/>
        <end position="36"/>
    </location>
</feature>
<dbReference type="EMBL" id="BART01016108">
    <property type="protein sequence ID" value="GAG77612.1"/>
    <property type="molecule type" value="Genomic_DNA"/>
</dbReference>
<dbReference type="SUPFAM" id="SSF49842">
    <property type="entry name" value="TNF-like"/>
    <property type="match status" value="1"/>
</dbReference>
<dbReference type="AlphaFoldDB" id="X1B8I4"/>
<dbReference type="Gene3D" id="2.60.120.40">
    <property type="match status" value="1"/>
</dbReference>
<evidence type="ECO:0000313" key="3">
    <source>
        <dbReference type="EMBL" id="GAG77612.1"/>
    </source>
</evidence>
<organism evidence="3">
    <name type="scientific">marine sediment metagenome</name>
    <dbReference type="NCBI Taxonomy" id="412755"/>
    <lineage>
        <taxon>unclassified sequences</taxon>
        <taxon>metagenomes</taxon>
        <taxon>ecological metagenomes</taxon>
    </lineage>
</organism>
<reference evidence="3" key="1">
    <citation type="journal article" date="2014" name="Front. Microbiol.">
        <title>High frequency of phylogenetically diverse reductive dehalogenase-homologous genes in deep subseafloor sedimentary metagenomes.</title>
        <authorList>
            <person name="Kawai M."/>
            <person name="Futagami T."/>
            <person name="Toyoda A."/>
            <person name="Takaki Y."/>
            <person name="Nishi S."/>
            <person name="Hori S."/>
            <person name="Arai W."/>
            <person name="Tsubouchi T."/>
            <person name="Morono Y."/>
            <person name="Uchiyama I."/>
            <person name="Ito T."/>
            <person name="Fujiyama A."/>
            <person name="Inagaki F."/>
            <person name="Takami H."/>
        </authorList>
    </citation>
    <scope>NUCLEOTIDE SEQUENCE</scope>
    <source>
        <strain evidence="3">Expedition CK06-06</strain>
    </source>
</reference>
<feature type="region of interest" description="Disordered" evidence="1">
    <location>
        <begin position="13"/>
        <end position="50"/>
    </location>
</feature>
<feature type="domain" description="C1q" evidence="2">
    <location>
        <begin position="143"/>
        <end position="259"/>
    </location>
</feature>
<protein>
    <recommendedName>
        <fullName evidence="2">C1q domain-containing protein</fullName>
    </recommendedName>
</protein>
<proteinExistence type="predicted"/>
<dbReference type="InterPro" id="IPR001073">
    <property type="entry name" value="C1q_dom"/>
</dbReference>
<name>X1B8I4_9ZZZZ</name>
<comment type="caution">
    <text evidence="3">The sequence shown here is derived from an EMBL/GenBank/DDBJ whole genome shotgun (WGS) entry which is preliminary data.</text>
</comment>
<feature type="non-terminal residue" evidence="3">
    <location>
        <position position="1"/>
    </location>
</feature>
<accession>X1B8I4</accession>
<evidence type="ECO:0000259" key="2">
    <source>
        <dbReference type="Pfam" id="PF00386"/>
    </source>
</evidence>
<dbReference type="InterPro" id="IPR008983">
    <property type="entry name" value="Tumour_necrosis_fac-like_dom"/>
</dbReference>
<dbReference type="Pfam" id="PF00386">
    <property type="entry name" value="C1q"/>
    <property type="match status" value="1"/>
</dbReference>